<dbReference type="EMBL" id="VIGC01000013">
    <property type="protein sequence ID" value="TQE95537.1"/>
    <property type="molecule type" value="Genomic_DNA"/>
</dbReference>
<evidence type="ECO:0000313" key="3">
    <source>
        <dbReference type="Proteomes" id="UP000317371"/>
    </source>
</evidence>
<evidence type="ECO:0000313" key="2">
    <source>
        <dbReference type="EMBL" id="TQE95537.1"/>
    </source>
</evidence>
<dbReference type="PROSITE" id="PS51257">
    <property type="entry name" value="PROKAR_LIPOPROTEIN"/>
    <property type="match status" value="1"/>
</dbReference>
<keyword evidence="3" id="KW-1185">Reference proteome</keyword>
<dbReference type="InterPro" id="IPR021516">
    <property type="entry name" value="DUF3179"/>
</dbReference>
<dbReference type="Pfam" id="PF11376">
    <property type="entry name" value="DUF3179"/>
    <property type="match status" value="1"/>
</dbReference>
<dbReference type="RefSeq" id="WP_141610356.1">
    <property type="nucleotide sequence ID" value="NZ_VIGC02000013.1"/>
</dbReference>
<sequence>MRWTAWSLTVIVLVALSLWSLGACVNPGEPGTTSPAASSGAGTAPEAADSGAVDNAPAPGEVAKAPQGIALLPPESPPARLNSSYWRTDFSRRTVPWEEIISGGPPKDGIPAIDEPTFESPESAREWLSDRDPVILFEHDGHARAYPLAILIWHEIVNDTVGDLPVAVTFCPLCNASIVFERTFDGQVLDFGTTGLLRNSDLIMYDRQTETWWQQFIGQGIVGRYAGEQLTFRASQVISFGDFTARYPNGEVLARPAMPRTYGANPYTQYDSTAGQPFLFRGELDTRLPATERVVGIQLGDVVMAYPFSTVAELGVINDRLGDVPVVVFHKPGTASALDTRQISEGKDVGSVGVFDRRVDGQELTFVRNADGTFSDQETGSTWNILGEAVAGPLAGQRLERILAFDHFWFAWYAFFPQTALYQGS</sequence>
<comment type="caution">
    <text evidence="2">The sequence shown here is derived from an EMBL/GenBank/DDBJ whole genome shotgun (WGS) entry which is preliminary data.</text>
</comment>
<protein>
    <submittedName>
        <fullName evidence="2">DUF3179 domain-containing protein</fullName>
    </submittedName>
</protein>
<dbReference type="Proteomes" id="UP000317371">
    <property type="component" value="Unassembled WGS sequence"/>
</dbReference>
<name>A0A540VFN9_9CHLR</name>
<feature type="compositionally biased region" description="Low complexity" evidence="1">
    <location>
        <begin position="30"/>
        <end position="48"/>
    </location>
</feature>
<dbReference type="AlphaFoldDB" id="A0A540VFN9"/>
<dbReference type="InParanoid" id="A0A540VFN9"/>
<organism evidence="2 3">
    <name type="scientific">Litorilinea aerophila</name>
    <dbReference type="NCBI Taxonomy" id="1204385"/>
    <lineage>
        <taxon>Bacteria</taxon>
        <taxon>Bacillati</taxon>
        <taxon>Chloroflexota</taxon>
        <taxon>Caldilineae</taxon>
        <taxon>Caldilineales</taxon>
        <taxon>Caldilineaceae</taxon>
        <taxon>Litorilinea</taxon>
    </lineage>
</organism>
<evidence type="ECO:0000256" key="1">
    <source>
        <dbReference type="SAM" id="MobiDB-lite"/>
    </source>
</evidence>
<dbReference type="OrthoDB" id="9806357at2"/>
<accession>A0A540VFN9</accession>
<reference evidence="2 3" key="1">
    <citation type="submission" date="2019-06" db="EMBL/GenBank/DDBJ databases">
        <title>Genome sequence of Litorilinea aerophila BAA-2444.</title>
        <authorList>
            <person name="Maclea K.S."/>
            <person name="Maurais E.G."/>
            <person name="Iannazzi L.C."/>
        </authorList>
    </citation>
    <scope>NUCLEOTIDE SEQUENCE [LARGE SCALE GENOMIC DNA]</scope>
    <source>
        <strain evidence="2 3">ATCC BAA-2444</strain>
    </source>
</reference>
<gene>
    <name evidence="2" type="ORF">FKZ61_11905</name>
</gene>
<proteinExistence type="predicted"/>
<feature type="region of interest" description="Disordered" evidence="1">
    <location>
        <begin position="29"/>
        <end position="60"/>
    </location>
</feature>